<name>A0A7S2CIC8_9STRA</name>
<dbReference type="Pfam" id="PF07857">
    <property type="entry name" value="TMEM144"/>
    <property type="match status" value="1"/>
</dbReference>
<keyword evidence="3 6" id="KW-0812">Transmembrane</keyword>
<feature type="transmembrane region" description="Helical" evidence="6">
    <location>
        <begin position="379"/>
        <end position="396"/>
    </location>
</feature>
<evidence type="ECO:0000256" key="1">
    <source>
        <dbReference type="ARBA" id="ARBA00004141"/>
    </source>
</evidence>
<organism evidence="7">
    <name type="scientific">Florenciella parvula</name>
    <dbReference type="NCBI Taxonomy" id="236787"/>
    <lineage>
        <taxon>Eukaryota</taxon>
        <taxon>Sar</taxon>
        <taxon>Stramenopiles</taxon>
        <taxon>Ochrophyta</taxon>
        <taxon>Dictyochophyceae</taxon>
        <taxon>Florenciellales</taxon>
        <taxon>Florenciella</taxon>
    </lineage>
</organism>
<comment type="similarity">
    <text evidence="2">Belongs to the TMEM144 family.</text>
</comment>
<feature type="transmembrane region" description="Helical" evidence="6">
    <location>
        <begin position="118"/>
        <end position="140"/>
    </location>
</feature>
<feature type="transmembrane region" description="Helical" evidence="6">
    <location>
        <begin position="152"/>
        <end position="170"/>
    </location>
</feature>
<dbReference type="GO" id="GO:0016020">
    <property type="term" value="C:membrane"/>
    <property type="evidence" value="ECO:0007669"/>
    <property type="project" value="UniProtKB-SubCell"/>
</dbReference>
<feature type="transmembrane region" description="Helical" evidence="6">
    <location>
        <begin position="34"/>
        <end position="52"/>
    </location>
</feature>
<proteinExistence type="inferred from homology"/>
<evidence type="ECO:0000313" key="7">
    <source>
        <dbReference type="EMBL" id="CAD9426815.1"/>
    </source>
</evidence>
<reference evidence="7" key="1">
    <citation type="submission" date="2021-01" db="EMBL/GenBank/DDBJ databases">
        <authorList>
            <person name="Corre E."/>
            <person name="Pelletier E."/>
            <person name="Niang G."/>
            <person name="Scheremetjew M."/>
            <person name="Finn R."/>
            <person name="Kale V."/>
            <person name="Holt S."/>
            <person name="Cochrane G."/>
            <person name="Meng A."/>
            <person name="Brown T."/>
            <person name="Cohen L."/>
        </authorList>
    </citation>
    <scope>NUCLEOTIDE SEQUENCE</scope>
    <source>
        <strain evidence="7">RCC1693</strain>
    </source>
</reference>
<keyword evidence="4 6" id="KW-1133">Transmembrane helix</keyword>
<evidence type="ECO:0008006" key="8">
    <source>
        <dbReference type="Google" id="ProtNLM"/>
    </source>
</evidence>
<comment type="subcellular location">
    <subcellularLocation>
        <location evidence="1">Membrane</location>
        <topology evidence="1">Multi-pass membrane protein</topology>
    </subcellularLocation>
</comment>
<feature type="transmembrane region" description="Helical" evidence="6">
    <location>
        <begin position="315"/>
        <end position="338"/>
    </location>
</feature>
<dbReference type="PANTHER" id="PTHR16119">
    <property type="entry name" value="TRANSMEMBRANE PROTEIN 144"/>
    <property type="match status" value="1"/>
</dbReference>
<sequence length="397" mass="42248">MDFLNEISETLLGSDASASSFAPTAAPTVAINPGVGYIAALIAVLGFGSNFIPAKKVDTGDGLYFQWVMCCGIWLSSVVVQFALGNPQFEPFAMLGGWLWCSGNVMSLLAINYIGMGLGLLLWGSTNMLLGWASGTFGFFGIEKSDISNVALNYAGVAVAVIALFMYMFVETESTDKPAEDSGSLNSNLLDDEGDAPYANKSNDLEGGVDANGRSVSTAAKEAGASKKLLGITMALVAGVFFGFNFDPVEMLKRTKSDDGEEAAPGWTSNTQDHSPDSIDYVFSHFSGIFLTSSVYFIMYLVYHHFQGTTPYIKPELTLPAFMSGFGWAIADIAWFVGNDNLSLAVAFPVITSGPGLVGAMWGVFLFGEIKGTANLRKLLFACTTTVIAVTMIALSR</sequence>
<dbReference type="PANTHER" id="PTHR16119:SF17">
    <property type="entry name" value="TRANSMEMBRANE PROTEIN 144"/>
    <property type="match status" value="1"/>
</dbReference>
<evidence type="ECO:0000256" key="3">
    <source>
        <dbReference type="ARBA" id="ARBA00022692"/>
    </source>
</evidence>
<dbReference type="GO" id="GO:0015144">
    <property type="term" value="F:carbohydrate transmembrane transporter activity"/>
    <property type="evidence" value="ECO:0007669"/>
    <property type="project" value="InterPro"/>
</dbReference>
<accession>A0A7S2CIC8</accession>
<dbReference type="AlphaFoldDB" id="A0A7S2CIC8"/>
<protein>
    <recommendedName>
        <fullName evidence="8">Transmembrane protein 144</fullName>
    </recommendedName>
</protein>
<feature type="transmembrane region" description="Helical" evidence="6">
    <location>
        <begin position="282"/>
        <end position="303"/>
    </location>
</feature>
<dbReference type="InterPro" id="IPR012435">
    <property type="entry name" value="TMEM144"/>
</dbReference>
<evidence type="ECO:0000256" key="5">
    <source>
        <dbReference type="ARBA" id="ARBA00023136"/>
    </source>
</evidence>
<dbReference type="InterPro" id="IPR010651">
    <property type="entry name" value="Sugar_transport"/>
</dbReference>
<dbReference type="EMBL" id="HBGT01021643">
    <property type="protein sequence ID" value="CAD9426815.1"/>
    <property type="molecule type" value="Transcribed_RNA"/>
</dbReference>
<gene>
    <name evidence="7" type="ORF">FPAR1323_LOCUS11363</name>
</gene>
<feature type="transmembrane region" description="Helical" evidence="6">
    <location>
        <begin position="229"/>
        <end position="246"/>
    </location>
</feature>
<evidence type="ECO:0000256" key="2">
    <source>
        <dbReference type="ARBA" id="ARBA00005731"/>
    </source>
</evidence>
<feature type="transmembrane region" description="Helical" evidence="6">
    <location>
        <begin position="344"/>
        <end position="367"/>
    </location>
</feature>
<keyword evidence="5 6" id="KW-0472">Membrane</keyword>
<evidence type="ECO:0000256" key="4">
    <source>
        <dbReference type="ARBA" id="ARBA00022989"/>
    </source>
</evidence>
<evidence type="ECO:0000256" key="6">
    <source>
        <dbReference type="SAM" id="Phobius"/>
    </source>
</evidence>
<feature type="transmembrane region" description="Helical" evidence="6">
    <location>
        <begin position="91"/>
        <end position="111"/>
    </location>
</feature>
<feature type="transmembrane region" description="Helical" evidence="6">
    <location>
        <begin position="64"/>
        <end position="85"/>
    </location>
</feature>